<feature type="domain" description="Integrin beta subunit cytoplasmic" evidence="20">
    <location>
        <begin position="739"/>
        <end position="785"/>
    </location>
</feature>
<dbReference type="GO" id="GO:0007160">
    <property type="term" value="P:cell-matrix adhesion"/>
    <property type="evidence" value="ECO:0007669"/>
    <property type="project" value="TreeGrafter"/>
</dbReference>
<evidence type="ECO:0000256" key="6">
    <source>
        <dbReference type="ARBA" id="ARBA00022729"/>
    </source>
</evidence>
<dbReference type="SUPFAM" id="SSF57196">
    <property type="entry name" value="EGF/Laminin"/>
    <property type="match status" value="2"/>
</dbReference>
<feature type="disulfide bond" evidence="15">
    <location>
        <begin position="612"/>
        <end position="624"/>
    </location>
</feature>
<evidence type="ECO:0000256" key="12">
    <source>
        <dbReference type="ARBA" id="ARBA00023157"/>
    </source>
</evidence>
<dbReference type="GO" id="GO:0016477">
    <property type="term" value="P:cell migration"/>
    <property type="evidence" value="ECO:0007669"/>
    <property type="project" value="TreeGrafter"/>
</dbReference>
<evidence type="ECO:0000256" key="7">
    <source>
        <dbReference type="ARBA" id="ARBA00022737"/>
    </source>
</evidence>
<keyword evidence="3" id="KW-1003">Cell membrane</keyword>
<feature type="disulfide bond" evidence="15">
    <location>
        <begin position="573"/>
        <end position="582"/>
    </location>
</feature>
<evidence type="ECO:0000259" key="19">
    <source>
        <dbReference type="SMART" id="SM00187"/>
    </source>
</evidence>
<evidence type="ECO:0000256" key="10">
    <source>
        <dbReference type="ARBA" id="ARBA00023037"/>
    </source>
</evidence>
<dbReference type="Pfam" id="PF00362">
    <property type="entry name" value="Integrin_beta"/>
    <property type="match status" value="1"/>
</dbReference>
<evidence type="ECO:0000256" key="13">
    <source>
        <dbReference type="ARBA" id="ARBA00023170"/>
    </source>
</evidence>
<keyword evidence="8 16" id="KW-0130">Cell adhesion</keyword>
<dbReference type="GO" id="GO:0005925">
    <property type="term" value="C:focal adhesion"/>
    <property type="evidence" value="ECO:0007669"/>
    <property type="project" value="TreeGrafter"/>
</dbReference>
<gene>
    <name evidence="22" type="ORF">X975_15184</name>
</gene>
<dbReference type="Gene3D" id="2.60.40.1510">
    <property type="entry name" value="ntegrin, alpha v. Chain A, domain 3"/>
    <property type="match status" value="1"/>
</dbReference>
<keyword evidence="4" id="KW-0597">Phosphoprotein</keyword>
<accession>A0A087TNU6</accession>
<evidence type="ECO:0000256" key="2">
    <source>
        <dbReference type="ARBA" id="ARBA00007449"/>
    </source>
</evidence>
<protein>
    <recommendedName>
        <fullName evidence="16">Integrin beta</fullName>
    </recommendedName>
</protein>
<comment type="subcellular location">
    <subcellularLocation>
        <location evidence="1 16">Cell membrane</location>
        <topology evidence="1 16">Single-pass type I membrane protein</topology>
    </subcellularLocation>
</comment>
<keyword evidence="10 16" id="KW-0401">Integrin</keyword>
<keyword evidence="23" id="KW-1185">Reference proteome</keyword>
<dbReference type="InterPro" id="IPR032695">
    <property type="entry name" value="Integrin_dom_sf"/>
</dbReference>
<feature type="domain" description="Integrin beta subunit VWA" evidence="19">
    <location>
        <begin position="38"/>
        <end position="452"/>
    </location>
</feature>
<feature type="disulfide bond" evidence="15">
    <location>
        <begin position="52"/>
        <end position="62"/>
    </location>
</feature>
<evidence type="ECO:0000256" key="18">
    <source>
        <dbReference type="SAM" id="SignalP"/>
    </source>
</evidence>
<feature type="non-terminal residue" evidence="22">
    <location>
        <position position="785"/>
    </location>
</feature>
<feature type="disulfide bond" evidence="15">
    <location>
        <begin position="467"/>
        <end position="479"/>
    </location>
</feature>
<dbReference type="Pfam" id="PF08725">
    <property type="entry name" value="Integrin_b_cyt"/>
    <property type="match status" value="1"/>
</dbReference>
<feature type="disulfide bond" evidence="15">
    <location>
        <begin position="634"/>
        <end position="643"/>
    </location>
</feature>
<feature type="disulfide bond" evidence="15">
    <location>
        <begin position="476"/>
        <end position="515"/>
    </location>
</feature>
<feature type="disulfide bond" evidence="15">
    <location>
        <begin position="450"/>
        <end position="454"/>
    </location>
</feature>
<dbReference type="Gene3D" id="1.20.5.100">
    <property type="entry name" value="Cytochrome c1, transmembrane anchor, C-terminal"/>
    <property type="match status" value="1"/>
</dbReference>
<dbReference type="PANTHER" id="PTHR10082:SF60">
    <property type="entry name" value="INTEGRIN BETA-PS"/>
    <property type="match status" value="1"/>
</dbReference>
<dbReference type="PIRSF" id="PIRSF002512">
    <property type="entry name" value="Integrin_B"/>
    <property type="match status" value="1"/>
</dbReference>
<feature type="disulfide bond" evidence="15">
    <location>
        <begin position="607"/>
        <end position="655"/>
    </location>
</feature>
<reference evidence="22 23" key="1">
    <citation type="submission" date="2013-11" db="EMBL/GenBank/DDBJ databases">
        <title>Genome sequencing of Stegodyphus mimosarum.</title>
        <authorList>
            <person name="Bechsgaard J."/>
        </authorList>
    </citation>
    <scope>NUCLEOTIDE SEQUENCE [LARGE SCALE GENOMIC DNA]</scope>
</reference>
<feature type="disulfide bond" evidence="15">
    <location>
        <begin position="196"/>
        <end position="199"/>
    </location>
</feature>
<keyword evidence="13" id="KW-0675">Receptor</keyword>
<keyword evidence="12 15" id="KW-1015">Disulfide bond</keyword>
<dbReference type="Proteomes" id="UP000054359">
    <property type="component" value="Unassembled WGS sequence"/>
</dbReference>
<dbReference type="InterPro" id="IPR002369">
    <property type="entry name" value="Integrin_bsu_VWA"/>
</dbReference>
<organism evidence="22 23">
    <name type="scientific">Stegodyphus mimosarum</name>
    <name type="common">African social velvet spider</name>
    <dbReference type="NCBI Taxonomy" id="407821"/>
    <lineage>
        <taxon>Eukaryota</taxon>
        <taxon>Metazoa</taxon>
        <taxon>Ecdysozoa</taxon>
        <taxon>Arthropoda</taxon>
        <taxon>Chelicerata</taxon>
        <taxon>Arachnida</taxon>
        <taxon>Araneae</taxon>
        <taxon>Araneomorphae</taxon>
        <taxon>Entelegynae</taxon>
        <taxon>Eresoidea</taxon>
        <taxon>Eresidae</taxon>
        <taxon>Stegodyphus</taxon>
    </lineage>
</organism>
<feature type="domain" description="Integrin beta subunit tail" evidence="21">
    <location>
        <begin position="634"/>
        <end position="715"/>
    </location>
</feature>
<dbReference type="OrthoDB" id="410592at2759"/>
<feature type="disulfide bond" evidence="15">
    <location>
        <begin position="640"/>
        <end position="710"/>
    </location>
</feature>
<dbReference type="PROSITE" id="PS52047">
    <property type="entry name" value="I_EGF_2"/>
    <property type="match status" value="1"/>
</dbReference>
<keyword evidence="6 18" id="KW-0732">Signal</keyword>
<dbReference type="InterPro" id="IPR014836">
    <property type="entry name" value="Integrin_bsu_cyt_dom"/>
</dbReference>
<feature type="disulfide bond" evidence="15">
    <location>
        <begin position="492"/>
        <end position="506"/>
    </location>
</feature>
<keyword evidence="7" id="KW-0677">Repeat</keyword>
<evidence type="ECO:0000256" key="3">
    <source>
        <dbReference type="ARBA" id="ARBA00022475"/>
    </source>
</evidence>
<feature type="disulfide bond" evidence="15">
    <location>
        <begin position="566"/>
        <end position="571"/>
    </location>
</feature>
<dbReference type="AlphaFoldDB" id="A0A087TNU6"/>
<dbReference type="Gene3D" id="2.10.25.10">
    <property type="entry name" value="Laminin"/>
    <property type="match status" value="4"/>
</dbReference>
<dbReference type="InterPro" id="IPR015812">
    <property type="entry name" value="Integrin_bsu"/>
</dbReference>
<dbReference type="InterPro" id="IPR012896">
    <property type="entry name" value="Integrin_bsu_tail"/>
</dbReference>
<feature type="disulfide bond" evidence="15">
    <location>
        <begin position="247"/>
        <end position="288"/>
    </location>
</feature>
<name>A0A087TNU6_STEMI</name>
<comment type="similarity">
    <text evidence="2 16">Belongs to the integrin beta chain family.</text>
</comment>
<feature type="disulfide bond" evidence="15">
    <location>
        <begin position="39"/>
        <end position="49"/>
    </location>
</feature>
<dbReference type="GO" id="GO:0005178">
    <property type="term" value="F:integrin binding"/>
    <property type="evidence" value="ECO:0007669"/>
    <property type="project" value="TreeGrafter"/>
</dbReference>
<feature type="disulfide bond" evidence="15">
    <location>
        <begin position="528"/>
        <end position="543"/>
    </location>
</feature>
<keyword evidence="5 16" id="KW-0812">Transmembrane</keyword>
<evidence type="ECO:0000256" key="9">
    <source>
        <dbReference type="ARBA" id="ARBA00022989"/>
    </source>
</evidence>
<evidence type="ECO:0000256" key="15">
    <source>
        <dbReference type="PIRSR" id="PIRSR002512-1"/>
    </source>
</evidence>
<dbReference type="SUPFAM" id="SSF69179">
    <property type="entry name" value="Integrin domains"/>
    <property type="match status" value="1"/>
</dbReference>
<dbReference type="GO" id="GO:0007229">
    <property type="term" value="P:integrin-mediated signaling pathway"/>
    <property type="evidence" value="ECO:0007669"/>
    <property type="project" value="UniProtKB-KW"/>
</dbReference>
<feature type="disulfide bond" evidence="15">
    <location>
        <begin position="584"/>
        <end position="591"/>
    </location>
</feature>
<evidence type="ECO:0000256" key="14">
    <source>
        <dbReference type="ARBA" id="ARBA00023180"/>
    </source>
</evidence>
<dbReference type="GO" id="GO:0033627">
    <property type="term" value="P:cell adhesion mediated by integrin"/>
    <property type="evidence" value="ECO:0007669"/>
    <property type="project" value="TreeGrafter"/>
</dbReference>
<evidence type="ECO:0000256" key="4">
    <source>
        <dbReference type="ARBA" id="ARBA00022553"/>
    </source>
</evidence>
<evidence type="ECO:0000259" key="21">
    <source>
        <dbReference type="SMART" id="SM01242"/>
    </source>
</evidence>
<dbReference type="InterPro" id="IPR057243">
    <property type="entry name" value="Integrin_I-EGF_CS"/>
</dbReference>
<dbReference type="EMBL" id="KK116096">
    <property type="protein sequence ID" value="KFM66785.1"/>
    <property type="molecule type" value="Genomic_DNA"/>
</dbReference>
<evidence type="ECO:0000256" key="8">
    <source>
        <dbReference type="ARBA" id="ARBA00022889"/>
    </source>
</evidence>
<evidence type="ECO:0000259" key="20">
    <source>
        <dbReference type="SMART" id="SM01241"/>
    </source>
</evidence>
<keyword evidence="11 17" id="KW-0472">Membrane</keyword>
<dbReference type="Gene3D" id="3.40.50.410">
    <property type="entry name" value="von Willebrand factor, type A domain"/>
    <property type="match status" value="1"/>
</dbReference>
<evidence type="ECO:0000256" key="17">
    <source>
        <dbReference type="SAM" id="Phobius"/>
    </source>
</evidence>
<keyword evidence="9 17" id="KW-1133">Transmembrane helix</keyword>
<dbReference type="SMART" id="SM01241">
    <property type="entry name" value="Integrin_b_cyt"/>
    <property type="match status" value="1"/>
</dbReference>
<feature type="chain" id="PRO_5001829802" description="Integrin beta" evidence="18">
    <location>
        <begin position="31"/>
        <end position="785"/>
    </location>
</feature>
<evidence type="ECO:0000256" key="1">
    <source>
        <dbReference type="ARBA" id="ARBA00004251"/>
    </source>
</evidence>
<feature type="disulfide bond" evidence="15">
    <location>
        <begin position="605"/>
        <end position="610"/>
    </location>
</feature>
<dbReference type="SMART" id="SM01242">
    <property type="entry name" value="Integrin_B_tail"/>
    <property type="match status" value="1"/>
</dbReference>
<dbReference type="FunFam" id="1.20.5.100:FF:000002">
    <property type="entry name" value="Integrin beta"/>
    <property type="match status" value="1"/>
</dbReference>
<dbReference type="SUPFAM" id="SSF53300">
    <property type="entry name" value="vWA-like"/>
    <property type="match status" value="1"/>
</dbReference>
<dbReference type="STRING" id="407821.A0A087TNU6"/>
<dbReference type="OMA" id="NCVCGAC"/>
<dbReference type="PRINTS" id="PR01186">
    <property type="entry name" value="INTEGRINB"/>
</dbReference>
<dbReference type="InterPro" id="IPR036465">
    <property type="entry name" value="vWFA_dom_sf"/>
</dbReference>
<dbReference type="GO" id="GO:0007157">
    <property type="term" value="P:heterophilic cell-cell adhesion via plasma membrane cell adhesion molecules"/>
    <property type="evidence" value="ECO:0007669"/>
    <property type="project" value="UniProtKB-ARBA"/>
</dbReference>
<feature type="disulfide bond" evidence="15">
    <location>
        <begin position="521"/>
        <end position="526"/>
    </location>
</feature>
<dbReference type="FunFam" id="3.40.50.410:FF:000002">
    <property type="entry name" value="Integrin beta"/>
    <property type="match status" value="1"/>
</dbReference>
<evidence type="ECO:0000313" key="22">
    <source>
        <dbReference type="EMBL" id="KFM66785.1"/>
    </source>
</evidence>
<sequence>MDRNRTRIYLSKHIVFTLLIIQNLKHEATANQCLAKETCSECITESPLCAWCWQEDFSGTRCDFTENLRKVCNNVVSPNDEIKKLKDMNLSDKGAKESEAIQVKPQEIRLKLRPNSVMQFKLEFRQAVDYPVDLYYLMDLSNSMADDKDKLAELGNKLAAEMGTITNNFRLGFGSFVDKTTAPYVNVHPERLREPCAGCAAPYGFHNDMPLSSKTHEFARKVKATPVSGNLDAPEGGLDAIMQAIVCKDEIGWRNKSRKLLVFSTDNGFHYAGDGKLGGIISPNDEQCHLDSRGSYTKSTELDYPSLSQIKNQVKKNYVNIIFAVTSDQVKLYEKLSRLLTGSSTGKLENDSSNVVDLVRQQYDKITSSVELTDNNNDPNIRISYYSKCLGNTIEKTNVCKGLKVGTHVTFEISIEYTFCPQDPSQWNRTFQIYPVGVPDQLILHLEMICECECEKPKYQKRNSLKCSDGKGTFQCGICDCYNQTYGSRCECDGLDSHSSADVNSCYNGDDTKPCSGQGTCVCGKCECFTRQNPDEKIYGKYCECNNFSCDKFDGKFCNGKDHGVCDCGLCKCLSGWTGENCGCRDSTTACMSPNGEMCSGHGSCECGICKCDTSEQEYFGRYCDDCATCPGMCDELQECVECWVRDQKGENLNCTSCGYAIVRPIENIKVGEMEKQCSFEDKEKCRYTFKYSFDDMNRLLVFPKMKLECPEPINVVAIVSGVSGGVVATGLFLLMLWKILTTIHDRRELAKFEKERLMAKWQEGENPIYIQATSTFQNPAYGGD</sequence>
<feature type="signal peptide" evidence="18">
    <location>
        <begin position="1"/>
        <end position="30"/>
    </location>
</feature>
<dbReference type="PROSITE" id="PS00243">
    <property type="entry name" value="I_EGF_1"/>
    <property type="match status" value="2"/>
</dbReference>
<dbReference type="SMART" id="SM00187">
    <property type="entry name" value="INB"/>
    <property type="match status" value="1"/>
</dbReference>
<keyword evidence="14" id="KW-0325">Glycoprotein</keyword>
<feature type="disulfide bond" evidence="15">
    <location>
        <begin position="481"/>
        <end position="490"/>
    </location>
</feature>
<feature type="disulfide bond" evidence="15">
    <location>
        <begin position="627"/>
        <end position="630"/>
    </location>
</feature>
<dbReference type="FunFam" id="2.10.25.10:FF:000155">
    <property type="entry name" value="Integrin beta"/>
    <property type="match status" value="1"/>
</dbReference>
<dbReference type="InterPro" id="IPR036349">
    <property type="entry name" value="Integrin_bsu_tail_dom_sf"/>
</dbReference>
<dbReference type="SUPFAM" id="SSF103575">
    <property type="entry name" value="Plexin repeat"/>
    <property type="match status" value="1"/>
</dbReference>
<feature type="disulfide bond" evidence="15">
    <location>
        <begin position="389"/>
        <end position="400"/>
    </location>
</feature>
<evidence type="ECO:0000256" key="11">
    <source>
        <dbReference type="ARBA" id="ARBA00023136"/>
    </source>
</evidence>
<dbReference type="PANTHER" id="PTHR10082">
    <property type="entry name" value="INTEGRIN BETA SUBUNIT"/>
    <property type="match status" value="1"/>
</dbReference>
<dbReference type="GO" id="GO:0009986">
    <property type="term" value="C:cell surface"/>
    <property type="evidence" value="ECO:0007669"/>
    <property type="project" value="TreeGrafter"/>
</dbReference>
<proteinExistence type="inferred from homology"/>
<dbReference type="InterPro" id="IPR057073">
    <property type="entry name" value="EGF_integrin_2"/>
</dbReference>
<dbReference type="GO" id="GO:0008305">
    <property type="term" value="C:integrin complex"/>
    <property type="evidence" value="ECO:0007669"/>
    <property type="project" value="TreeGrafter"/>
</dbReference>
<dbReference type="FunFam" id="2.10.25.10:FF:000043">
    <property type="entry name" value="Integrin beta"/>
    <property type="match status" value="1"/>
</dbReference>
<evidence type="ECO:0000256" key="16">
    <source>
        <dbReference type="RuleBase" id="RU000633"/>
    </source>
</evidence>
<evidence type="ECO:0000313" key="23">
    <source>
        <dbReference type="Proteomes" id="UP000054359"/>
    </source>
</evidence>
<feature type="transmembrane region" description="Helical" evidence="17">
    <location>
        <begin position="716"/>
        <end position="738"/>
    </location>
</feature>
<dbReference type="SUPFAM" id="SSF69687">
    <property type="entry name" value="Integrin beta tail domain"/>
    <property type="match status" value="1"/>
</dbReference>
<dbReference type="Pfam" id="PF23105">
    <property type="entry name" value="EGF_integrin"/>
    <property type="match status" value="2"/>
</dbReference>
<feature type="disulfide bond" evidence="15">
    <location>
        <begin position="545"/>
        <end position="550"/>
    </location>
</feature>
<feature type="disulfide bond" evidence="15">
    <location>
        <begin position="568"/>
        <end position="599"/>
    </location>
</feature>
<evidence type="ECO:0000256" key="5">
    <source>
        <dbReference type="ARBA" id="ARBA00022692"/>
    </source>
</evidence>
<feature type="disulfide bond" evidence="15">
    <location>
        <begin position="523"/>
        <end position="558"/>
    </location>
</feature>